<evidence type="ECO:0000256" key="1">
    <source>
        <dbReference type="SAM" id="MobiDB-lite"/>
    </source>
</evidence>
<name>A0ABX5XVG8_9BACT</name>
<organism evidence="2 3">
    <name type="scientific">Stieleria magnilauensis</name>
    <dbReference type="NCBI Taxonomy" id="2527963"/>
    <lineage>
        <taxon>Bacteria</taxon>
        <taxon>Pseudomonadati</taxon>
        <taxon>Planctomycetota</taxon>
        <taxon>Planctomycetia</taxon>
        <taxon>Pirellulales</taxon>
        <taxon>Pirellulaceae</taxon>
        <taxon>Stieleria</taxon>
    </lineage>
</organism>
<dbReference type="Proteomes" id="UP000318081">
    <property type="component" value="Chromosome"/>
</dbReference>
<feature type="compositionally biased region" description="Polar residues" evidence="1">
    <location>
        <begin position="1"/>
        <end position="14"/>
    </location>
</feature>
<gene>
    <name evidence="2" type="ORF">TBK1r_50420</name>
</gene>
<protein>
    <submittedName>
        <fullName evidence="2">Uncharacterized protein</fullName>
    </submittedName>
</protein>
<evidence type="ECO:0000313" key="2">
    <source>
        <dbReference type="EMBL" id="QDV86025.1"/>
    </source>
</evidence>
<reference evidence="2 3" key="1">
    <citation type="submission" date="2019-02" db="EMBL/GenBank/DDBJ databases">
        <title>Deep-cultivation of Planctomycetes and their phenomic and genomic characterization uncovers novel biology.</title>
        <authorList>
            <person name="Wiegand S."/>
            <person name="Jogler M."/>
            <person name="Boedeker C."/>
            <person name="Pinto D."/>
            <person name="Vollmers J."/>
            <person name="Rivas-Marin E."/>
            <person name="Kohn T."/>
            <person name="Peeters S.H."/>
            <person name="Heuer A."/>
            <person name="Rast P."/>
            <person name="Oberbeckmann S."/>
            <person name="Bunk B."/>
            <person name="Jeske O."/>
            <person name="Meyerdierks A."/>
            <person name="Storesund J.E."/>
            <person name="Kallscheuer N."/>
            <person name="Luecker S."/>
            <person name="Lage O.M."/>
            <person name="Pohl T."/>
            <person name="Merkel B.J."/>
            <person name="Hornburger P."/>
            <person name="Mueller R.-W."/>
            <person name="Bruemmer F."/>
            <person name="Labrenz M."/>
            <person name="Spormann A.M."/>
            <person name="Op den Camp H."/>
            <person name="Overmann J."/>
            <person name="Amann R."/>
            <person name="Jetten M.S.M."/>
            <person name="Mascher T."/>
            <person name="Medema M.H."/>
            <person name="Devos D.P."/>
            <person name="Kaster A.-K."/>
            <person name="Ovreas L."/>
            <person name="Rohde M."/>
            <person name="Galperin M.Y."/>
            <person name="Jogler C."/>
        </authorList>
    </citation>
    <scope>NUCLEOTIDE SEQUENCE [LARGE SCALE GENOMIC DNA]</scope>
    <source>
        <strain evidence="2 3">TBK1r</strain>
    </source>
</reference>
<dbReference type="EMBL" id="CP036432">
    <property type="protein sequence ID" value="QDV86025.1"/>
    <property type="molecule type" value="Genomic_DNA"/>
</dbReference>
<sequence>MASNGNAELQSHLTSEMMRDGPRIRIDEVESQFAGRQPLKTK</sequence>
<evidence type="ECO:0000313" key="3">
    <source>
        <dbReference type="Proteomes" id="UP000318081"/>
    </source>
</evidence>
<accession>A0ABX5XVG8</accession>
<feature type="region of interest" description="Disordered" evidence="1">
    <location>
        <begin position="1"/>
        <end position="23"/>
    </location>
</feature>
<proteinExistence type="predicted"/>
<keyword evidence="3" id="KW-1185">Reference proteome</keyword>